<protein>
    <recommendedName>
        <fullName evidence="4">Tyr recombinase domain-containing protein</fullName>
    </recommendedName>
</protein>
<evidence type="ECO:0000256" key="1">
    <source>
        <dbReference type="ARBA" id="ARBA00023172"/>
    </source>
</evidence>
<dbReference type="Proteomes" id="UP001500571">
    <property type="component" value="Unassembled WGS sequence"/>
</dbReference>
<comment type="caution">
    <text evidence="2">The sequence shown here is derived from an EMBL/GenBank/DDBJ whole genome shotgun (WGS) entry which is preliminary data.</text>
</comment>
<organism evidence="2 3">
    <name type="scientific">Nocardioides panacihumi</name>
    <dbReference type="NCBI Taxonomy" id="400774"/>
    <lineage>
        <taxon>Bacteria</taxon>
        <taxon>Bacillati</taxon>
        <taxon>Actinomycetota</taxon>
        <taxon>Actinomycetes</taxon>
        <taxon>Propionibacteriales</taxon>
        <taxon>Nocardioidaceae</taxon>
        <taxon>Nocardioides</taxon>
    </lineage>
</organism>
<sequence>MTHRRSRDPIRHVDLDDLDVEIDAYIATHRSAAETAAGHRRRWDVWEKHCAESGVDPWDAPYSAFEDLLLSRREDGLTYSPSHMFNLLASITDAYSNHGLVPAHRREENKGAWSATFRGWQRDFADAAARGETVTCDHVPLMRSDVQQMLAVPLTAAARTRPCRVATLVACALLALDGGWELSRIRALRFDNVDLASETAIVIDGDRFICDHRERAPGVPWDCLVCAIRGLISSADRREGLIFDTEDRAEIGRWLRKQAGNWPFLRLGGGGRGASTMEIDPAADSWAIAGTRRGLVIVAHQPDSDSWLRGRAWVALAWQAGLRMVSDLVRLDREALAPVRNPSRGEFDGWRLTLGVAKNDPLGTRADVRVYTDATGRAAVDAISEYLSVRDAAQGRDGRLIVGGRRGLFAGGPMKKPLQAAKNDLDELSLLAGIEPVFTTYSIRKGFVAQAAADGWAFDRVQASLRHRKSDTTAQYFPKLGARQAAYKFQAELAEGVRRA</sequence>
<reference evidence="2 3" key="1">
    <citation type="journal article" date="2019" name="Int. J. Syst. Evol. Microbiol.">
        <title>The Global Catalogue of Microorganisms (GCM) 10K type strain sequencing project: providing services to taxonomists for standard genome sequencing and annotation.</title>
        <authorList>
            <consortium name="The Broad Institute Genomics Platform"/>
            <consortium name="The Broad Institute Genome Sequencing Center for Infectious Disease"/>
            <person name="Wu L."/>
            <person name="Ma J."/>
        </authorList>
    </citation>
    <scope>NUCLEOTIDE SEQUENCE [LARGE SCALE GENOMIC DNA]</scope>
    <source>
        <strain evidence="2 3">JCM 15309</strain>
    </source>
</reference>
<proteinExistence type="predicted"/>
<dbReference type="SUPFAM" id="SSF56349">
    <property type="entry name" value="DNA breaking-rejoining enzymes"/>
    <property type="match status" value="1"/>
</dbReference>
<dbReference type="Gene3D" id="1.10.443.10">
    <property type="entry name" value="Intergrase catalytic core"/>
    <property type="match status" value="1"/>
</dbReference>
<keyword evidence="1" id="KW-0233">DNA recombination</keyword>
<name>A0ABN2RK09_9ACTN</name>
<dbReference type="EMBL" id="BAAAPB010000004">
    <property type="protein sequence ID" value="GAA1970095.1"/>
    <property type="molecule type" value="Genomic_DNA"/>
</dbReference>
<evidence type="ECO:0000313" key="2">
    <source>
        <dbReference type="EMBL" id="GAA1970095.1"/>
    </source>
</evidence>
<dbReference type="RefSeq" id="WP_344046760.1">
    <property type="nucleotide sequence ID" value="NZ_BAAAPB010000004.1"/>
</dbReference>
<evidence type="ECO:0008006" key="4">
    <source>
        <dbReference type="Google" id="ProtNLM"/>
    </source>
</evidence>
<evidence type="ECO:0000313" key="3">
    <source>
        <dbReference type="Proteomes" id="UP001500571"/>
    </source>
</evidence>
<gene>
    <name evidence="2" type="ORF">GCM10009798_33510</name>
</gene>
<keyword evidence="3" id="KW-1185">Reference proteome</keyword>
<dbReference type="InterPro" id="IPR013762">
    <property type="entry name" value="Integrase-like_cat_sf"/>
</dbReference>
<dbReference type="InterPro" id="IPR011010">
    <property type="entry name" value="DNA_brk_join_enz"/>
</dbReference>
<accession>A0ABN2RK09</accession>